<protein>
    <recommendedName>
        <fullName evidence="4">Secreted protein</fullName>
    </recommendedName>
</protein>
<comment type="caution">
    <text evidence="2">The sequence shown here is derived from an EMBL/GenBank/DDBJ whole genome shotgun (WGS) entry which is preliminary data.</text>
</comment>
<dbReference type="AlphaFoldDB" id="A0A4Y2IXU5"/>
<dbReference type="Proteomes" id="UP000499080">
    <property type="component" value="Unassembled WGS sequence"/>
</dbReference>
<reference evidence="2 3" key="1">
    <citation type="journal article" date="2019" name="Sci. Rep.">
        <title>Orb-weaving spider Araneus ventricosus genome elucidates the spidroin gene catalogue.</title>
        <authorList>
            <person name="Kono N."/>
            <person name="Nakamura H."/>
            <person name="Ohtoshi R."/>
            <person name="Moran D.A.P."/>
            <person name="Shinohara A."/>
            <person name="Yoshida Y."/>
            <person name="Fujiwara M."/>
            <person name="Mori M."/>
            <person name="Tomita M."/>
            <person name="Arakawa K."/>
        </authorList>
    </citation>
    <scope>NUCLEOTIDE SEQUENCE [LARGE SCALE GENOMIC DNA]</scope>
</reference>
<gene>
    <name evidence="2" type="ORF">AVEN_92829_1</name>
</gene>
<keyword evidence="3" id="KW-1185">Reference proteome</keyword>
<organism evidence="2 3">
    <name type="scientific">Araneus ventricosus</name>
    <name type="common">Orbweaver spider</name>
    <name type="synonym">Epeira ventricosa</name>
    <dbReference type="NCBI Taxonomy" id="182803"/>
    <lineage>
        <taxon>Eukaryota</taxon>
        <taxon>Metazoa</taxon>
        <taxon>Ecdysozoa</taxon>
        <taxon>Arthropoda</taxon>
        <taxon>Chelicerata</taxon>
        <taxon>Arachnida</taxon>
        <taxon>Araneae</taxon>
        <taxon>Araneomorphae</taxon>
        <taxon>Entelegynae</taxon>
        <taxon>Araneoidea</taxon>
        <taxon>Araneidae</taxon>
        <taxon>Araneus</taxon>
    </lineage>
</organism>
<evidence type="ECO:0000313" key="2">
    <source>
        <dbReference type="EMBL" id="GBM81706.1"/>
    </source>
</evidence>
<feature type="chain" id="PRO_5021385511" description="Secreted protein" evidence="1">
    <location>
        <begin position="20"/>
        <end position="94"/>
    </location>
</feature>
<evidence type="ECO:0000256" key="1">
    <source>
        <dbReference type="SAM" id="SignalP"/>
    </source>
</evidence>
<name>A0A4Y2IXU5_ARAVE</name>
<evidence type="ECO:0008006" key="4">
    <source>
        <dbReference type="Google" id="ProtNLM"/>
    </source>
</evidence>
<evidence type="ECO:0000313" key="3">
    <source>
        <dbReference type="Proteomes" id="UP000499080"/>
    </source>
</evidence>
<accession>A0A4Y2IXU5</accession>
<sequence>MHAQSINAWMPLKMMAVASLSPTLCPSHLFYSPAPRITTDVRMPPSSRITWECFITLSRQEWHFMLGRHRLEGFIRENQTVVASAGAEGTMFGR</sequence>
<dbReference type="EMBL" id="BGPR01002961">
    <property type="protein sequence ID" value="GBM81706.1"/>
    <property type="molecule type" value="Genomic_DNA"/>
</dbReference>
<keyword evidence="1" id="KW-0732">Signal</keyword>
<feature type="signal peptide" evidence="1">
    <location>
        <begin position="1"/>
        <end position="19"/>
    </location>
</feature>
<proteinExistence type="predicted"/>